<feature type="signal peptide" evidence="7">
    <location>
        <begin position="1"/>
        <end position="23"/>
    </location>
</feature>
<dbReference type="InterPro" id="IPR003154">
    <property type="entry name" value="S1/P1nuclease"/>
</dbReference>
<dbReference type="Pfam" id="PF02265">
    <property type="entry name" value="S1-P1_nuclease"/>
    <property type="match status" value="1"/>
</dbReference>
<evidence type="ECO:0000256" key="7">
    <source>
        <dbReference type="SAM" id="SignalP"/>
    </source>
</evidence>
<protein>
    <recommendedName>
        <fullName evidence="10">S1/P1 nuclease</fullName>
    </recommendedName>
</protein>
<dbReference type="Gene3D" id="1.10.575.10">
    <property type="entry name" value="P1 Nuclease"/>
    <property type="match status" value="1"/>
</dbReference>
<dbReference type="EMBL" id="VOQQ01000001">
    <property type="protein sequence ID" value="TXC63098.1"/>
    <property type="molecule type" value="Genomic_DNA"/>
</dbReference>
<evidence type="ECO:0000313" key="8">
    <source>
        <dbReference type="EMBL" id="TXC63098.1"/>
    </source>
</evidence>
<evidence type="ECO:0000256" key="2">
    <source>
        <dbReference type="ARBA" id="ARBA00022723"/>
    </source>
</evidence>
<evidence type="ECO:0008006" key="10">
    <source>
        <dbReference type="Google" id="ProtNLM"/>
    </source>
</evidence>
<keyword evidence="2" id="KW-0479">Metal-binding</keyword>
<proteinExistence type="predicted"/>
<evidence type="ECO:0000256" key="4">
    <source>
        <dbReference type="ARBA" id="ARBA00022801"/>
    </source>
</evidence>
<dbReference type="CDD" id="cd11010">
    <property type="entry name" value="S1-P1_nuclease"/>
    <property type="match status" value="1"/>
</dbReference>
<keyword evidence="9" id="KW-1185">Reference proteome</keyword>
<keyword evidence="7" id="KW-0732">Signal</keyword>
<dbReference type="PANTHER" id="PTHR33146:SF26">
    <property type="entry name" value="ENDONUCLEASE 4"/>
    <property type="match status" value="1"/>
</dbReference>
<sequence length="286" mass="32202">MRFVLLRLAALLTFAFASTPALAWWDYGHRTVARIAWIEVSPHTRAEMSRLMAQSRLLETPECPAANVADLSVWPDCIKRYRDRFSYAYSWHFADVDICRPFDLRAACRDHDCVTDQIARNLRLIRDHSVPVRERLMALAFLVHFVGDLHQPLHASDHDDRGGNDETVAYGAIGGRTNLHSIWDGLLADRAISTPPGEARGLLSEFTPDQRAAMRGGSVEDWARENWEISRQSVYGTLVADPCTTPIPRGTVMDEALVRRLIPVLRLQVVRGGERLARMLDGAFSA</sequence>
<evidence type="ECO:0000256" key="6">
    <source>
        <dbReference type="ARBA" id="ARBA00023180"/>
    </source>
</evidence>
<dbReference type="GO" id="GO:0046872">
    <property type="term" value="F:metal ion binding"/>
    <property type="evidence" value="ECO:0007669"/>
    <property type="project" value="UniProtKB-KW"/>
</dbReference>
<feature type="chain" id="PRO_5023012170" description="S1/P1 nuclease" evidence="7">
    <location>
        <begin position="24"/>
        <end position="286"/>
    </location>
</feature>
<evidence type="ECO:0000313" key="9">
    <source>
        <dbReference type="Proteomes" id="UP000321249"/>
    </source>
</evidence>
<keyword evidence="6" id="KW-0325">Glycoprotein</keyword>
<organism evidence="8 9">
    <name type="scientific">Allosphingosinicella ginsenosidimutans</name>
    <dbReference type="NCBI Taxonomy" id="1176539"/>
    <lineage>
        <taxon>Bacteria</taxon>
        <taxon>Pseudomonadati</taxon>
        <taxon>Pseudomonadota</taxon>
        <taxon>Alphaproteobacteria</taxon>
        <taxon>Sphingomonadales</taxon>
        <taxon>Sphingomonadaceae</taxon>
        <taxon>Allosphingosinicella</taxon>
    </lineage>
</organism>
<evidence type="ECO:0000256" key="1">
    <source>
        <dbReference type="ARBA" id="ARBA00022722"/>
    </source>
</evidence>
<dbReference type="GO" id="GO:0003676">
    <property type="term" value="F:nucleic acid binding"/>
    <property type="evidence" value="ECO:0007669"/>
    <property type="project" value="InterPro"/>
</dbReference>
<dbReference type="InterPro" id="IPR008947">
    <property type="entry name" value="PLipase_C/P1_nuclease_dom_sf"/>
</dbReference>
<keyword evidence="3" id="KW-0255">Endonuclease</keyword>
<reference evidence="8 9" key="1">
    <citation type="journal article" date="2015" name="J. Microbiol.">
        <title>Sphingosinicella ginsenosidimutans sp. nov., with ginsenoside converting activity.</title>
        <authorList>
            <person name="Kim J.K."/>
            <person name="Kang M.S."/>
            <person name="Park S.C."/>
            <person name="Kim K.M."/>
            <person name="Choi K."/>
            <person name="Yoon M.H."/>
            <person name="Im W.T."/>
        </authorList>
    </citation>
    <scope>NUCLEOTIDE SEQUENCE [LARGE SCALE GENOMIC DNA]</scope>
    <source>
        <strain evidence="8 9">BS-11</strain>
    </source>
</reference>
<evidence type="ECO:0000256" key="3">
    <source>
        <dbReference type="ARBA" id="ARBA00022759"/>
    </source>
</evidence>
<dbReference type="RefSeq" id="WP_147042506.1">
    <property type="nucleotide sequence ID" value="NZ_BAABIR010000005.1"/>
</dbReference>
<keyword evidence="4" id="KW-0378">Hydrolase</keyword>
<dbReference type="GO" id="GO:0006308">
    <property type="term" value="P:DNA catabolic process"/>
    <property type="evidence" value="ECO:0007669"/>
    <property type="project" value="InterPro"/>
</dbReference>
<accession>A0A5C6TTS1</accession>
<dbReference type="GO" id="GO:0016788">
    <property type="term" value="F:hydrolase activity, acting on ester bonds"/>
    <property type="evidence" value="ECO:0007669"/>
    <property type="project" value="InterPro"/>
</dbReference>
<dbReference type="Proteomes" id="UP000321249">
    <property type="component" value="Unassembled WGS sequence"/>
</dbReference>
<dbReference type="OrthoDB" id="267579at2"/>
<dbReference type="SUPFAM" id="SSF48537">
    <property type="entry name" value="Phospholipase C/P1 nuclease"/>
    <property type="match status" value="1"/>
</dbReference>
<dbReference type="GO" id="GO:0004519">
    <property type="term" value="F:endonuclease activity"/>
    <property type="evidence" value="ECO:0007669"/>
    <property type="project" value="UniProtKB-KW"/>
</dbReference>
<keyword evidence="5" id="KW-1015">Disulfide bond</keyword>
<evidence type="ECO:0000256" key="5">
    <source>
        <dbReference type="ARBA" id="ARBA00023157"/>
    </source>
</evidence>
<name>A0A5C6TTS1_9SPHN</name>
<dbReference type="AlphaFoldDB" id="A0A5C6TTS1"/>
<dbReference type="PANTHER" id="PTHR33146">
    <property type="entry name" value="ENDONUCLEASE 4"/>
    <property type="match status" value="1"/>
</dbReference>
<keyword evidence="1" id="KW-0540">Nuclease</keyword>
<comment type="caution">
    <text evidence="8">The sequence shown here is derived from an EMBL/GenBank/DDBJ whole genome shotgun (WGS) entry which is preliminary data.</text>
</comment>
<gene>
    <name evidence="8" type="ORF">FRZ32_05140</name>
</gene>